<evidence type="ECO:0000256" key="3">
    <source>
        <dbReference type="SAM" id="MobiDB-lite"/>
    </source>
</evidence>
<comment type="caution">
    <text evidence="5">The sequence shown here is derived from an EMBL/GenBank/DDBJ whole genome shotgun (WGS) entry which is preliminary data.</text>
</comment>
<organism evidence="5 6">
    <name type="scientific">Vanrija humicola</name>
    <name type="common">Yeast</name>
    <name type="synonym">Cryptococcus humicola</name>
    <dbReference type="NCBI Taxonomy" id="5417"/>
    <lineage>
        <taxon>Eukaryota</taxon>
        <taxon>Fungi</taxon>
        <taxon>Dikarya</taxon>
        <taxon>Basidiomycota</taxon>
        <taxon>Agaricomycotina</taxon>
        <taxon>Tremellomycetes</taxon>
        <taxon>Trichosporonales</taxon>
        <taxon>Trichosporonaceae</taxon>
        <taxon>Vanrija</taxon>
    </lineage>
</organism>
<dbReference type="Pfam" id="PF00621">
    <property type="entry name" value="RhoGEF"/>
    <property type="match status" value="1"/>
</dbReference>
<dbReference type="AlphaFoldDB" id="A0A7D8Z7E6"/>
<keyword evidence="6" id="KW-1185">Reference proteome</keyword>
<feature type="region of interest" description="Disordered" evidence="3">
    <location>
        <begin position="68"/>
        <end position="132"/>
    </location>
</feature>
<dbReference type="SUPFAM" id="SSF48065">
    <property type="entry name" value="DBL homology domain (DH-domain)"/>
    <property type="match status" value="1"/>
</dbReference>
<feature type="compositionally biased region" description="Low complexity" evidence="3">
    <location>
        <begin position="114"/>
        <end position="129"/>
    </location>
</feature>
<dbReference type="GO" id="GO:0005085">
    <property type="term" value="F:guanyl-nucleotide exchange factor activity"/>
    <property type="evidence" value="ECO:0007669"/>
    <property type="project" value="InterPro"/>
</dbReference>
<dbReference type="Proteomes" id="UP000473826">
    <property type="component" value="Unassembled WGS sequence"/>
</dbReference>
<accession>A0A7D8Z7E6</accession>
<evidence type="ECO:0000256" key="1">
    <source>
        <dbReference type="ARBA" id="ARBA00004496"/>
    </source>
</evidence>
<feature type="compositionally biased region" description="Polar residues" evidence="3">
    <location>
        <begin position="552"/>
        <end position="571"/>
    </location>
</feature>
<feature type="compositionally biased region" description="Polar residues" evidence="3">
    <location>
        <begin position="10"/>
        <end position="26"/>
    </location>
</feature>
<feature type="compositionally biased region" description="Polar residues" evidence="3">
    <location>
        <begin position="628"/>
        <end position="649"/>
    </location>
</feature>
<dbReference type="InterPro" id="IPR051480">
    <property type="entry name" value="Endocytic_GEF_Adapter"/>
</dbReference>
<proteinExistence type="predicted"/>
<sequence length="761" mass="81602">MAPFSLPDPVTTTRSTSYHDSSATTTDSSFLPIAAQFSSARFSSDSFRNSLSAVAARIDAYNALTRSGGVPGASVSQENQASRPHQNKDAYARNSAVVAQGSSVRASGPINDTSDSGHSRLGSRSSLSSVTNGPVTLPDDLEQVLAVISQGILRGHIKQVTELRTKYDEQFPLVRSLADVFTSHSDILREYATYVLHLERALAQVDEALQIAEKIHSAAGKRSSRRLEETQLGKLGKLLHALDELAAERGEAGLSIALSKPFQRLLKYPLLFQNLLYNTSASTREYEATLAMVDEVQRIVRSIEDEKSSTEDREKAHDAWARIDGIERNKQLMAPRPSRLLVSETSLKELKEERKSHHRLSDILKGKKDTDQWIVKFTDVSLLCELIGTTTLPLSTGKRSDSVTDLGTTSKRLSGINKRHQSVRSRNLYRFVKVHEWHQKATPSPVRRTSVDGLGAGVGRRAPLERLAEAPTTPKASPHRTPMATPSKIIPLKGEDETPTKLTPRRRAGGQSLPLTSFDDDRSESMSVMSFAFRSEARPNPVGPRKVKVGAASTSPRSSLNRATAASLQRQLGNGSGASTSLGSAAANAKFANRLRSSDDIIGGATIRPASRSRRSLPPAMANVGAGRSTSALSPTLTNVSGRDTPSIRTSRELHSREATTTSGTATKPPWNSSTRPVTTPAARPSSMSAAARPKPKLISGHKTTESHSSTGSSSAAKASSSNNADVSMSDKSDNVLGISGAPVRAVAAGAAARRNLGGHI</sequence>
<feature type="region of interest" description="Disordered" evidence="3">
    <location>
        <begin position="442"/>
        <end position="521"/>
    </location>
</feature>
<dbReference type="GO" id="GO:0005737">
    <property type="term" value="C:cytoplasm"/>
    <property type="evidence" value="ECO:0007669"/>
    <property type="project" value="UniProtKB-SubCell"/>
</dbReference>
<feature type="compositionally biased region" description="Low complexity" evidence="3">
    <location>
        <begin position="707"/>
        <end position="722"/>
    </location>
</feature>
<dbReference type="InterPro" id="IPR000219">
    <property type="entry name" value="DH_dom"/>
</dbReference>
<dbReference type="OrthoDB" id="1716625at2759"/>
<keyword evidence="2" id="KW-0963">Cytoplasm</keyword>
<feature type="compositionally biased region" description="Polar residues" evidence="3">
    <location>
        <begin position="100"/>
        <end position="113"/>
    </location>
</feature>
<evidence type="ECO:0000313" key="6">
    <source>
        <dbReference type="Proteomes" id="UP000473826"/>
    </source>
</evidence>
<feature type="region of interest" description="Disordered" evidence="3">
    <location>
        <begin position="537"/>
        <end position="582"/>
    </location>
</feature>
<dbReference type="PANTHER" id="PTHR46006:SF7">
    <property type="entry name" value="DH DOMAIN-CONTAINING PROTEIN"/>
    <property type="match status" value="1"/>
</dbReference>
<dbReference type="EMBL" id="QKWK01000008">
    <property type="protein sequence ID" value="TXT07506.1"/>
    <property type="molecule type" value="Genomic_DNA"/>
</dbReference>
<feature type="compositionally biased region" description="Polar residues" evidence="3">
    <location>
        <begin position="659"/>
        <end position="678"/>
    </location>
</feature>
<dbReference type="GO" id="GO:0035025">
    <property type="term" value="P:positive regulation of Rho protein signal transduction"/>
    <property type="evidence" value="ECO:0007669"/>
    <property type="project" value="TreeGrafter"/>
</dbReference>
<dbReference type="PROSITE" id="PS50010">
    <property type="entry name" value="DH_2"/>
    <property type="match status" value="1"/>
</dbReference>
<comment type="subcellular location">
    <subcellularLocation>
        <location evidence="1">Cytoplasm</location>
    </subcellularLocation>
</comment>
<dbReference type="Gene3D" id="1.20.900.10">
    <property type="entry name" value="Dbl homology (DH) domain"/>
    <property type="match status" value="1"/>
</dbReference>
<feature type="region of interest" description="Disordered" evidence="3">
    <location>
        <begin position="1"/>
        <end position="26"/>
    </location>
</feature>
<feature type="compositionally biased region" description="Polar residues" evidence="3">
    <location>
        <begin position="74"/>
        <end position="84"/>
    </location>
</feature>
<protein>
    <recommendedName>
        <fullName evidence="4">DH domain-containing protein</fullName>
    </recommendedName>
</protein>
<dbReference type="PANTHER" id="PTHR46006">
    <property type="entry name" value="RHO GUANINE NUCLEOTIDE EXCHANGE FACTOR AT 64C, ISOFORM A"/>
    <property type="match status" value="1"/>
</dbReference>
<dbReference type="InterPro" id="IPR035899">
    <property type="entry name" value="DBL_dom_sf"/>
</dbReference>
<gene>
    <name evidence="5" type="ORF">VHUM_03226</name>
</gene>
<feature type="domain" description="DH" evidence="4">
    <location>
        <begin position="140"/>
        <end position="306"/>
    </location>
</feature>
<evidence type="ECO:0000256" key="2">
    <source>
        <dbReference type="ARBA" id="ARBA00022490"/>
    </source>
</evidence>
<feature type="region of interest" description="Disordered" evidence="3">
    <location>
        <begin position="606"/>
        <end position="730"/>
    </location>
</feature>
<feature type="compositionally biased region" description="Low complexity" evidence="3">
    <location>
        <begin position="681"/>
        <end position="693"/>
    </location>
</feature>
<evidence type="ECO:0000313" key="5">
    <source>
        <dbReference type="EMBL" id="TXT07506.1"/>
    </source>
</evidence>
<name>A0A7D8Z7E6_VANHU</name>
<evidence type="ECO:0000259" key="4">
    <source>
        <dbReference type="PROSITE" id="PS50010"/>
    </source>
</evidence>
<reference evidence="5 6" key="1">
    <citation type="journal article" date="2019" name="PLoS Genet.">
        <title>Convergent evolution of linked mating-type loci in basidiomycete fungi.</title>
        <authorList>
            <person name="Sun S."/>
            <person name="Coelho M.A."/>
            <person name="Heitman J."/>
            <person name="Nowrousian M."/>
        </authorList>
    </citation>
    <scope>NUCLEOTIDE SEQUENCE [LARGE SCALE GENOMIC DNA]</scope>
    <source>
        <strain evidence="5 6">CBS 4282</strain>
    </source>
</reference>